<evidence type="ECO:0000256" key="1">
    <source>
        <dbReference type="SAM" id="MobiDB-lite"/>
    </source>
</evidence>
<dbReference type="OrthoDB" id="346907at2759"/>
<organism evidence="3 4">
    <name type="scientific">Cristinia sonorae</name>
    <dbReference type="NCBI Taxonomy" id="1940300"/>
    <lineage>
        <taxon>Eukaryota</taxon>
        <taxon>Fungi</taxon>
        <taxon>Dikarya</taxon>
        <taxon>Basidiomycota</taxon>
        <taxon>Agaricomycotina</taxon>
        <taxon>Agaricomycetes</taxon>
        <taxon>Agaricomycetidae</taxon>
        <taxon>Agaricales</taxon>
        <taxon>Pleurotineae</taxon>
        <taxon>Stephanosporaceae</taxon>
        <taxon>Cristinia</taxon>
    </lineage>
</organism>
<dbReference type="Proteomes" id="UP000813824">
    <property type="component" value="Unassembled WGS sequence"/>
</dbReference>
<evidence type="ECO:0000313" key="3">
    <source>
        <dbReference type="EMBL" id="KAH8103138.1"/>
    </source>
</evidence>
<dbReference type="PROSITE" id="PS50011">
    <property type="entry name" value="PROTEIN_KINASE_DOM"/>
    <property type="match status" value="1"/>
</dbReference>
<dbReference type="InterPro" id="IPR051681">
    <property type="entry name" value="Ser/Thr_Kinases-Pseudokinases"/>
</dbReference>
<comment type="caution">
    <text evidence="3">The sequence shown here is derived from an EMBL/GenBank/DDBJ whole genome shotgun (WGS) entry which is preliminary data.</text>
</comment>
<accession>A0A8K0USL2</accession>
<feature type="region of interest" description="Disordered" evidence="1">
    <location>
        <begin position="627"/>
        <end position="665"/>
    </location>
</feature>
<dbReference type="GO" id="GO:0004674">
    <property type="term" value="F:protein serine/threonine kinase activity"/>
    <property type="evidence" value="ECO:0007669"/>
    <property type="project" value="TreeGrafter"/>
</dbReference>
<protein>
    <submittedName>
        <fullName evidence="3">Kinase-like domain-containing protein</fullName>
    </submittedName>
</protein>
<feature type="compositionally biased region" description="Low complexity" evidence="1">
    <location>
        <begin position="642"/>
        <end position="653"/>
    </location>
</feature>
<gene>
    <name evidence="3" type="ORF">BXZ70DRAFT_1076406</name>
</gene>
<dbReference type="InterPro" id="IPR001245">
    <property type="entry name" value="Ser-Thr/Tyr_kinase_cat_dom"/>
</dbReference>
<proteinExistence type="predicted"/>
<dbReference type="Gene3D" id="1.10.510.10">
    <property type="entry name" value="Transferase(Phosphotransferase) domain 1"/>
    <property type="match status" value="1"/>
</dbReference>
<dbReference type="AlphaFoldDB" id="A0A8K0USL2"/>
<dbReference type="InterPro" id="IPR000719">
    <property type="entry name" value="Prot_kinase_dom"/>
</dbReference>
<dbReference type="InterPro" id="IPR011009">
    <property type="entry name" value="Kinase-like_dom_sf"/>
</dbReference>
<reference evidence="3" key="1">
    <citation type="journal article" date="2021" name="New Phytol.">
        <title>Evolutionary innovations through gain and loss of genes in the ectomycorrhizal Boletales.</title>
        <authorList>
            <person name="Wu G."/>
            <person name="Miyauchi S."/>
            <person name="Morin E."/>
            <person name="Kuo A."/>
            <person name="Drula E."/>
            <person name="Varga T."/>
            <person name="Kohler A."/>
            <person name="Feng B."/>
            <person name="Cao Y."/>
            <person name="Lipzen A."/>
            <person name="Daum C."/>
            <person name="Hundley H."/>
            <person name="Pangilinan J."/>
            <person name="Johnson J."/>
            <person name="Barry K."/>
            <person name="LaButti K."/>
            <person name="Ng V."/>
            <person name="Ahrendt S."/>
            <person name="Min B."/>
            <person name="Choi I.G."/>
            <person name="Park H."/>
            <person name="Plett J.M."/>
            <person name="Magnuson J."/>
            <person name="Spatafora J.W."/>
            <person name="Nagy L.G."/>
            <person name="Henrissat B."/>
            <person name="Grigoriev I.V."/>
            <person name="Yang Z.L."/>
            <person name="Xu J."/>
            <person name="Martin F.M."/>
        </authorList>
    </citation>
    <scope>NUCLEOTIDE SEQUENCE</scope>
    <source>
        <strain evidence="3">KKN 215</strain>
    </source>
</reference>
<dbReference type="GO" id="GO:0005524">
    <property type="term" value="F:ATP binding"/>
    <property type="evidence" value="ECO:0007669"/>
    <property type="project" value="InterPro"/>
</dbReference>
<name>A0A8K0USL2_9AGAR</name>
<keyword evidence="3" id="KW-0418">Kinase</keyword>
<dbReference type="PANTHER" id="PTHR44329:SF214">
    <property type="entry name" value="PROTEIN KINASE DOMAIN-CONTAINING PROTEIN"/>
    <property type="match status" value="1"/>
</dbReference>
<keyword evidence="4" id="KW-1185">Reference proteome</keyword>
<evidence type="ECO:0000313" key="4">
    <source>
        <dbReference type="Proteomes" id="UP000813824"/>
    </source>
</evidence>
<evidence type="ECO:0000259" key="2">
    <source>
        <dbReference type="PROSITE" id="PS50011"/>
    </source>
</evidence>
<dbReference type="EMBL" id="JAEVFJ010000008">
    <property type="protein sequence ID" value="KAH8103138.1"/>
    <property type="molecule type" value="Genomic_DNA"/>
</dbReference>
<sequence length="665" mass="74794">MALSRLERERQARIRRWIRLTIEDSVADFSMPFVSSRDAPHVLAEIWRLLELPLRIDDAAGMQSYAARNRLRRWSIKLAFAHDILPKALFLQDVKCSADTDYRASGGFADVYCGSYRGQLVAIKRIRGDSEIPDDQKNIVRRDLCRETLLWKNLSHRHVLPFLGVSNDVFPTGTVCMVLPWVSRGSVRKFSATLRLRRELKGAFLIECLDEWVRRSMSSWSVRLTRHYQLYQIATGMAYLHQEGIIHGDLHCGNALVDEDGSLRLTDFGMATIAEATPYAYASKHGGGAVRWTAPELIDPEEFGFTSARPTYASDVYSFALTCMELYTGQKPFPKLTENQVSRRVVAGIRPDRPESSDAFAGMSEAIWYLVTSCWDQSPSARPSSEQTSQTLKRLTCIPSGMTLGRSRPPKDSYLRTMRDLSLEIEGKFSPGYSMIRETILRWTDAEGIQLPDGVDWSNQFDYSRQITPQEILEHISVLPGISLPGTSMPAHLTARNSAPSAIRDPELSATSFDDISRMVFTEELATLPNNPSSSLSHHYGRLDASSYIDPRAEGQRSNELSRFGVLGPTQQPSRDSADILNHQIYYPWPPYSQSPPTIASADMAYDPSPSSHWVLPQNISEAAFQDNQGTAVQRGRRRTRSSTSSIRSRTSSLTVQIGRKQKDV</sequence>
<feature type="domain" description="Protein kinase" evidence="2">
    <location>
        <begin position="97"/>
        <end position="395"/>
    </location>
</feature>
<keyword evidence="3" id="KW-0808">Transferase</keyword>
<dbReference type="Pfam" id="PF07714">
    <property type="entry name" value="PK_Tyr_Ser-Thr"/>
    <property type="match status" value="1"/>
</dbReference>
<dbReference type="PANTHER" id="PTHR44329">
    <property type="entry name" value="SERINE/THREONINE-PROTEIN KINASE TNNI3K-RELATED"/>
    <property type="match status" value="1"/>
</dbReference>
<dbReference type="SUPFAM" id="SSF56112">
    <property type="entry name" value="Protein kinase-like (PK-like)"/>
    <property type="match status" value="1"/>
</dbReference>